<keyword evidence="2 8" id="KW-1134">Transmembrane beta strand</keyword>
<gene>
    <name evidence="8" type="primary">bamA</name>
    <name evidence="11" type="ORF">SAMN05216257_106110</name>
</gene>
<proteinExistence type="inferred from homology"/>
<dbReference type="Gene3D" id="2.40.160.50">
    <property type="entry name" value="membrane protein fhac: a member of the omp85/tpsb transporter family"/>
    <property type="match status" value="1"/>
</dbReference>
<comment type="subunit">
    <text evidence="8">Part of the Bam complex.</text>
</comment>
<keyword evidence="5 8" id="KW-0677">Repeat</keyword>
<dbReference type="HAMAP" id="MF_01430">
    <property type="entry name" value="OM_assembly_BamA"/>
    <property type="match status" value="1"/>
</dbReference>
<sequence length="786" mass="86496">MTRGDGRGGRAVTGTAVGARIRSLFIILFVSLCSIAMPERADAQSYRFSNVRIEGNENIEAATVLSYLGIAPGETVSAGELNAAYQRLVASGLFETVELEPAGGTLVIRVTEWPVIREVSIEGNKRLDDDTLLAVIQSQPARVYSPSVAEADAAAIAEAYLAAGRLAASVTPKIIRPSNNRVDLVFEVAEGGVTEVERLSFVGNRAFTDRQLRRALETKQAGVLRALIRADTLVPDRLEFDKQKLRDFYLQRGYIDFRILSVTSEFSRERNAVFVTFTLHEGQQFRFGKLTVSSDLPEVDVERYQREVKIRPGKVYTPQLLEATITRLELLATQQGLRFVRVEPRVTRNDAELTLDVDFQLVRGPRVFIERIDIEGNTTTLDRVIRRQFRVAEGDPFNPREIQAAARRIRELDYFETVEVSTEEGSGPDQVIVKVKVVEKPTGSLSFGASYTTGVGIGLNASLTERNFLGRGQTLEFSVQTGGGTQSGSFSFLEPAFLGRDVAFGLDLAYTQTDNASNSSYDSRIGVFRPSLTFPLSEYADLGLRATVRASEMRNVSPNSSAILTAEQGLGMQYQFGPGYTLSFDNRAGGLNPDAGVLVRFNQDFYVAGEQDFIQSTLLFVAERKMLTRDVTFRAVLEGGALYSLSGDVTKATERFFLSANQLRGFDVGGVGPRDLNVSNQDALGGNYYAVARFEVEFPLPLLPDEYGISGGAFFDVGSLWGLDNTAGGPAGANPVDDSFHLRSSIGLSVFWETPIGPLRFNFSKPLVKQPYDRERFFDLTVSTEF</sequence>
<name>A0A1G9G6V1_9RHOB</name>
<dbReference type="Gene3D" id="3.10.20.310">
    <property type="entry name" value="membrane protein fhac"/>
    <property type="match status" value="5"/>
</dbReference>
<dbReference type="OrthoDB" id="9803054at2"/>
<dbReference type="InterPro" id="IPR034746">
    <property type="entry name" value="POTRA"/>
</dbReference>
<comment type="subcellular location">
    <subcellularLocation>
        <location evidence="8">Cell outer membrane</location>
    </subcellularLocation>
    <subcellularLocation>
        <location evidence="1">Membrane</location>
    </subcellularLocation>
</comment>
<evidence type="ECO:0000256" key="8">
    <source>
        <dbReference type="HAMAP-Rule" id="MF_01430"/>
    </source>
</evidence>
<evidence type="ECO:0000256" key="1">
    <source>
        <dbReference type="ARBA" id="ARBA00004370"/>
    </source>
</evidence>
<dbReference type="PANTHER" id="PTHR12815">
    <property type="entry name" value="SORTING AND ASSEMBLY MACHINERY SAMM50 PROTEIN FAMILY MEMBER"/>
    <property type="match status" value="1"/>
</dbReference>
<keyword evidence="7 8" id="KW-0998">Cell outer membrane</keyword>
<dbReference type="InterPro" id="IPR000184">
    <property type="entry name" value="Bac_surfAg_D15"/>
</dbReference>
<evidence type="ECO:0000256" key="5">
    <source>
        <dbReference type="ARBA" id="ARBA00022737"/>
    </source>
</evidence>
<dbReference type="STRING" id="990712.SAMN05216257_106110"/>
<evidence type="ECO:0000256" key="3">
    <source>
        <dbReference type="ARBA" id="ARBA00022692"/>
    </source>
</evidence>
<comment type="similarity">
    <text evidence="8">Belongs to the BamA family.</text>
</comment>
<dbReference type="InterPro" id="IPR039910">
    <property type="entry name" value="D15-like"/>
</dbReference>
<dbReference type="GO" id="GO:0043165">
    <property type="term" value="P:Gram-negative-bacterium-type cell outer membrane assembly"/>
    <property type="evidence" value="ECO:0007669"/>
    <property type="project" value="UniProtKB-UniRule"/>
</dbReference>
<evidence type="ECO:0000313" key="12">
    <source>
        <dbReference type="Proteomes" id="UP000199328"/>
    </source>
</evidence>
<dbReference type="Pfam" id="PF07244">
    <property type="entry name" value="POTRA"/>
    <property type="match status" value="5"/>
</dbReference>
<reference evidence="12" key="1">
    <citation type="submission" date="2016-10" db="EMBL/GenBank/DDBJ databases">
        <authorList>
            <person name="Varghese N."/>
            <person name="Submissions S."/>
        </authorList>
    </citation>
    <scope>NUCLEOTIDE SEQUENCE [LARGE SCALE GENOMIC DNA]</scope>
    <source>
        <strain evidence="12">CGMCC 1.10789</strain>
    </source>
</reference>
<dbReference type="GO" id="GO:0051205">
    <property type="term" value="P:protein insertion into membrane"/>
    <property type="evidence" value="ECO:0007669"/>
    <property type="project" value="UniProtKB-UniRule"/>
</dbReference>
<feature type="domain" description="POTRA" evidence="10">
    <location>
        <begin position="367"/>
        <end position="440"/>
    </location>
</feature>
<evidence type="ECO:0000256" key="7">
    <source>
        <dbReference type="ARBA" id="ARBA00023237"/>
    </source>
</evidence>
<keyword evidence="6 8" id="KW-0472">Membrane</keyword>
<keyword evidence="3 8" id="KW-0812">Transmembrane</keyword>
<evidence type="ECO:0000313" key="11">
    <source>
        <dbReference type="EMBL" id="SDK95993.1"/>
    </source>
</evidence>
<feature type="domain" description="POTRA" evidence="10">
    <location>
        <begin position="114"/>
        <end position="191"/>
    </location>
</feature>
<evidence type="ECO:0000256" key="4">
    <source>
        <dbReference type="ARBA" id="ARBA00022729"/>
    </source>
</evidence>
<dbReference type="PANTHER" id="PTHR12815:SF23">
    <property type="entry name" value="OUTER MEMBRANE PROTEIN ASSEMBLY FACTOR BAMA"/>
    <property type="match status" value="1"/>
</dbReference>
<dbReference type="NCBIfam" id="TIGR03303">
    <property type="entry name" value="OM_YaeT"/>
    <property type="match status" value="1"/>
</dbReference>
<evidence type="ECO:0000256" key="6">
    <source>
        <dbReference type="ARBA" id="ARBA00023136"/>
    </source>
</evidence>
<dbReference type="PIRSF" id="PIRSF006076">
    <property type="entry name" value="OM_assembly_OMP85"/>
    <property type="match status" value="1"/>
</dbReference>
<dbReference type="Proteomes" id="UP000199328">
    <property type="component" value="Unassembled WGS sequence"/>
</dbReference>
<evidence type="ECO:0000256" key="2">
    <source>
        <dbReference type="ARBA" id="ARBA00022452"/>
    </source>
</evidence>
<comment type="function">
    <text evidence="8">Part of the outer membrane protein assembly complex, which is involved in assembly and insertion of beta-barrel proteins into the outer membrane.</text>
</comment>
<dbReference type="RefSeq" id="WP_092500998.1">
    <property type="nucleotide sequence ID" value="NZ_FNFV01000006.1"/>
</dbReference>
<evidence type="ECO:0000256" key="9">
    <source>
        <dbReference type="NCBIfam" id="TIGR03303"/>
    </source>
</evidence>
<dbReference type="Pfam" id="PF01103">
    <property type="entry name" value="Omp85"/>
    <property type="match status" value="1"/>
</dbReference>
<accession>A0A1G9G6V1</accession>
<feature type="domain" description="POTRA" evidence="10">
    <location>
        <begin position="46"/>
        <end position="113"/>
    </location>
</feature>
<dbReference type="InterPro" id="IPR010827">
    <property type="entry name" value="BamA/TamA_POTRA"/>
</dbReference>
<protein>
    <recommendedName>
        <fullName evidence="8 9">Outer membrane protein assembly factor BamA</fullName>
    </recommendedName>
</protein>
<evidence type="ECO:0000259" key="10">
    <source>
        <dbReference type="PROSITE" id="PS51779"/>
    </source>
</evidence>
<keyword evidence="12" id="KW-1185">Reference proteome</keyword>
<dbReference type="GO" id="GO:0009279">
    <property type="term" value="C:cell outer membrane"/>
    <property type="evidence" value="ECO:0007669"/>
    <property type="project" value="UniProtKB-SubCell"/>
</dbReference>
<keyword evidence="4 8" id="KW-0732">Signal</keyword>
<organism evidence="11 12">
    <name type="scientific">Meinhardsimonia xiamenensis</name>
    <dbReference type="NCBI Taxonomy" id="990712"/>
    <lineage>
        <taxon>Bacteria</taxon>
        <taxon>Pseudomonadati</taxon>
        <taxon>Pseudomonadota</taxon>
        <taxon>Alphaproteobacteria</taxon>
        <taxon>Rhodobacterales</taxon>
        <taxon>Paracoccaceae</taxon>
        <taxon>Meinhardsimonia</taxon>
    </lineage>
</organism>
<dbReference type="InterPro" id="IPR023707">
    <property type="entry name" value="OM_assembly_BamA"/>
</dbReference>
<dbReference type="EMBL" id="FNFV01000006">
    <property type="protein sequence ID" value="SDK95993.1"/>
    <property type="molecule type" value="Genomic_DNA"/>
</dbReference>
<dbReference type="PROSITE" id="PS51779">
    <property type="entry name" value="POTRA"/>
    <property type="match status" value="3"/>
</dbReference>
<dbReference type="AlphaFoldDB" id="A0A1G9G6V1"/>